<dbReference type="InterPro" id="IPR000489">
    <property type="entry name" value="Pterin-binding_dom"/>
</dbReference>
<dbReference type="GO" id="GO:0046654">
    <property type="term" value="P:tetrahydrofolate biosynthetic process"/>
    <property type="evidence" value="ECO:0007669"/>
    <property type="project" value="TreeGrafter"/>
</dbReference>
<sequence length="309" mass="34488">MEPYAELGGIKIGKNHPTRIMGVINVSPESFFKHSVRQSEREVLDAVEHMIENGADILDIGGRSTAPYHTSTITVEEEIKRTKHIVELLTETFTIPVSIDTTRAEVAEYAAKAGATIVNDVYGFEDERIVEVVREYSMSAVVGVSPSKVETVKATVEETVEALKSSLAKAVEKGVEIKKLAVDPCIGFYGERGEYREEDVKRFLTELEQAETTPTVPWYVRDFLLLASIDKVQKALGRPAVVGVSRKSFLRLPTSRRKPEERLYASLAAEVYAVLKGAAVIRTHNVRETRDVAKVIEWIKLTEEKLAER</sequence>
<dbReference type="SUPFAM" id="SSF51717">
    <property type="entry name" value="Dihydropteroate synthetase-like"/>
    <property type="match status" value="1"/>
</dbReference>
<dbReference type="Proteomes" id="UP000608579">
    <property type="component" value="Unassembled WGS sequence"/>
</dbReference>
<proteinExistence type="predicted"/>
<dbReference type="PANTHER" id="PTHR20941">
    <property type="entry name" value="FOLATE SYNTHESIS PROTEINS"/>
    <property type="match status" value="1"/>
</dbReference>
<dbReference type="InterPro" id="IPR045031">
    <property type="entry name" value="DHP_synth-like"/>
</dbReference>
<feature type="domain" description="Pterin-binding" evidence="1">
    <location>
        <begin position="18"/>
        <end position="294"/>
    </location>
</feature>
<gene>
    <name evidence="2" type="ORF">EYH45_05095</name>
</gene>
<evidence type="ECO:0000259" key="1">
    <source>
        <dbReference type="PROSITE" id="PS50972"/>
    </source>
</evidence>
<dbReference type="PANTHER" id="PTHR20941:SF1">
    <property type="entry name" value="FOLIC ACID SYNTHESIS PROTEIN FOL1"/>
    <property type="match status" value="1"/>
</dbReference>
<dbReference type="EMBL" id="DQVM01000099">
    <property type="protein sequence ID" value="HIQ29922.1"/>
    <property type="molecule type" value="Genomic_DNA"/>
</dbReference>
<dbReference type="InterPro" id="IPR011005">
    <property type="entry name" value="Dihydropteroate_synth-like_sf"/>
</dbReference>
<organism evidence="2 3">
    <name type="scientific">Caldiarchaeum subterraneum</name>
    <dbReference type="NCBI Taxonomy" id="311458"/>
    <lineage>
        <taxon>Archaea</taxon>
        <taxon>Nitrososphaerota</taxon>
        <taxon>Candidatus Caldarchaeales</taxon>
        <taxon>Candidatus Caldarchaeaceae</taxon>
        <taxon>Candidatus Caldarchaeum</taxon>
    </lineage>
</organism>
<dbReference type="PROSITE" id="PS00793">
    <property type="entry name" value="DHPS_2"/>
    <property type="match status" value="1"/>
</dbReference>
<dbReference type="Pfam" id="PF00809">
    <property type="entry name" value="Pterin_bind"/>
    <property type="match status" value="1"/>
</dbReference>
<dbReference type="AlphaFoldDB" id="A0A832ZW12"/>
<name>A0A832ZW12_CALS0</name>
<evidence type="ECO:0000313" key="2">
    <source>
        <dbReference type="EMBL" id="HIQ29922.1"/>
    </source>
</evidence>
<dbReference type="PROSITE" id="PS50972">
    <property type="entry name" value="PTERIN_BINDING"/>
    <property type="match status" value="1"/>
</dbReference>
<dbReference type="GO" id="GO:0004156">
    <property type="term" value="F:dihydropteroate synthase activity"/>
    <property type="evidence" value="ECO:0007669"/>
    <property type="project" value="TreeGrafter"/>
</dbReference>
<accession>A0A832ZW12</accession>
<comment type="caution">
    <text evidence="2">The sequence shown here is derived from an EMBL/GenBank/DDBJ whole genome shotgun (WGS) entry which is preliminary data.</text>
</comment>
<reference evidence="2" key="1">
    <citation type="journal article" date="2020" name="ISME J.">
        <title>Gammaproteobacteria mediating utilization of methyl-, sulfur- and petroleum organic compounds in deep ocean hydrothermal plumes.</title>
        <authorList>
            <person name="Zhou Z."/>
            <person name="Liu Y."/>
            <person name="Pan J."/>
            <person name="Cron B.R."/>
            <person name="Toner B.M."/>
            <person name="Anantharaman K."/>
            <person name="Breier J.A."/>
            <person name="Dick G.J."/>
            <person name="Li M."/>
        </authorList>
    </citation>
    <scope>NUCLEOTIDE SEQUENCE</scope>
    <source>
        <strain evidence="2">SZUA-1515</strain>
    </source>
</reference>
<evidence type="ECO:0000313" key="3">
    <source>
        <dbReference type="Proteomes" id="UP000608579"/>
    </source>
</evidence>
<dbReference type="Gene3D" id="3.20.20.20">
    <property type="entry name" value="Dihydropteroate synthase-like"/>
    <property type="match status" value="1"/>
</dbReference>
<protein>
    <submittedName>
        <fullName evidence="2">Dihydropteroate synthase</fullName>
    </submittedName>
</protein>